<dbReference type="InterPro" id="IPR011146">
    <property type="entry name" value="HIT-like"/>
</dbReference>
<evidence type="ECO:0000313" key="4">
    <source>
        <dbReference type="Proteomes" id="UP000253628"/>
    </source>
</evidence>
<evidence type="ECO:0000259" key="2">
    <source>
        <dbReference type="PROSITE" id="PS51084"/>
    </source>
</evidence>
<dbReference type="Proteomes" id="UP000253628">
    <property type="component" value="Unassembled WGS sequence"/>
</dbReference>
<dbReference type="InterPro" id="IPR036265">
    <property type="entry name" value="HIT-like_sf"/>
</dbReference>
<accession>A0A366H303</accession>
<gene>
    <name evidence="3" type="ORF">DFR37_11329</name>
</gene>
<evidence type="ECO:0000256" key="1">
    <source>
        <dbReference type="PROSITE-ProRule" id="PRU00464"/>
    </source>
</evidence>
<dbReference type="SUPFAM" id="SSF54197">
    <property type="entry name" value="HIT-like"/>
    <property type="match status" value="1"/>
</dbReference>
<name>A0A366H303_9BURK</name>
<proteinExistence type="predicted"/>
<dbReference type="Pfam" id="PF01230">
    <property type="entry name" value="HIT"/>
    <property type="match status" value="1"/>
</dbReference>
<dbReference type="GO" id="GO:0016787">
    <property type="term" value="F:hydrolase activity"/>
    <property type="evidence" value="ECO:0007669"/>
    <property type="project" value="UniProtKB-KW"/>
</dbReference>
<reference evidence="3 4" key="1">
    <citation type="submission" date="2018-06" db="EMBL/GenBank/DDBJ databases">
        <title>Genomic Encyclopedia of Type Strains, Phase IV (KMG-IV): sequencing the most valuable type-strain genomes for metagenomic binning, comparative biology and taxonomic classification.</title>
        <authorList>
            <person name="Goeker M."/>
        </authorList>
    </citation>
    <scope>NUCLEOTIDE SEQUENCE [LARGE SCALE GENOMIC DNA]</scope>
    <source>
        <strain evidence="3 4">DSM 25520</strain>
    </source>
</reference>
<dbReference type="RefSeq" id="WP_113934639.1">
    <property type="nucleotide sequence ID" value="NZ_JACCEU010000010.1"/>
</dbReference>
<protein>
    <submittedName>
        <fullName evidence="3">Diadenosine tetraphosphate (Ap4A) HIT family hydrolase</fullName>
    </submittedName>
</protein>
<comment type="caution">
    <text evidence="3">The sequence shown here is derived from an EMBL/GenBank/DDBJ whole genome shotgun (WGS) entry which is preliminary data.</text>
</comment>
<evidence type="ECO:0000313" key="3">
    <source>
        <dbReference type="EMBL" id="RBP36198.1"/>
    </source>
</evidence>
<sequence>MHSANCPLCQDQDAHNVLWRNDKLRVIDAGEPDFPGFTRVIWNEHAAEMTDLAPQDRSHIMDIVWLVESVMRHEIMPAKVNIAQLGNYVPHVHWHVIPRWPLDSRYPDAIWAAPHERSPEQQLAWDVFREQQWNLQTDYHAALRSALDSLG</sequence>
<organism evidence="3 4">
    <name type="scientific">Eoetvoesiella caeni</name>
    <dbReference type="NCBI Taxonomy" id="645616"/>
    <lineage>
        <taxon>Bacteria</taxon>
        <taxon>Pseudomonadati</taxon>
        <taxon>Pseudomonadota</taxon>
        <taxon>Betaproteobacteria</taxon>
        <taxon>Burkholderiales</taxon>
        <taxon>Alcaligenaceae</taxon>
        <taxon>Eoetvoesiella</taxon>
    </lineage>
</organism>
<dbReference type="Gene3D" id="3.30.428.10">
    <property type="entry name" value="HIT-like"/>
    <property type="match status" value="1"/>
</dbReference>
<dbReference type="PROSITE" id="PS51084">
    <property type="entry name" value="HIT_2"/>
    <property type="match status" value="1"/>
</dbReference>
<keyword evidence="3" id="KW-0378">Hydrolase</keyword>
<feature type="short sequence motif" description="Histidine triad motif" evidence="1">
    <location>
        <begin position="91"/>
        <end position="95"/>
    </location>
</feature>
<dbReference type="AlphaFoldDB" id="A0A366H303"/>
<feature type="domain" description="HIT" evidence="2">
    <location>
        <begin position="4"/>
        <end position="106"/>
    </location>
</feature>
<keyword evidence="4" id="KW-1185">Reference proteome</keyword>
<dbReference type="OrthoDB" id="9799145at2"/>
<dbReference type="EMBL" id="QNRQ01000013">
    <property type="protein sequence ID" value="RBP36198.1"/>
    <property type="molecule type" value="Genomic_DNA"/>
</dbReference>